<dbReference type="EMBL" id="PYSV01000014">
    <property type="protein sequence ID" value="PTA67168.1"/>
    <property type="molecule type" value="Genomic_DNA"/>
</dbReference>
<gene>
    <name evidence="1" type="ORF">C8263_13805</name>
</gene>
<dbReference type="InterPro" id="IPR011749">
    <property type="entry name" value="CHP02243"/>
</dbReference>
<keyword evidence="2" id="KW-1185">Reference proteome</keyword>
<dbReference type="AlphaFoldDB" id="A0A2T3W5K6"/>
<dbReference type="NCBIfam" id="TIGR02243">
    <property type="entry name" value="putative baseplate assembly protein"/>
    <property type="match status" value="1"/>
</dbReference>
<organism evidence="1 2">
    <name type="scientific">Deinococcus arcticus</name>
    <dbReference type="NCBI Taxonomy" id="2136176"/>
    <lineage>
        <taxon>Bacteria</taxon>
        <taxon>Thermotogati</taxon>
        <taxon>Deinococcota</taxon>
        <taxon>Deinococci</taxon>
        <taxon>Deinococcales</taxon>
        <taxon>Deinococcaceae</taxon>
        <taxon>Deinococcus</taxon>
    </lineage>
</organism>
<evidence type="ECO:0000313" key="2">
    <source>
        <dbReference type="Proteomes" id="UP000240317"/>
    </source>
</evidence>
<accession>A0A2T3W5K6</accession>
<reference evidence="1 2" key="1">
    <citation type="submission" date="2018-03" db="EMBL/GenBank/DDBJ databases">
        <title>Draft genome of Deinococcus sp. OD32.</title>
        <authorList>
            <person name="Wang X.-P."/>
            <person name="Du Z.-J."/>
        </authorList>
    </citation>
    <scope>NUCLEOTIDE SEQUENCE [LARGE SCALE GENOMIC DNA]</scope>
    <source>
        <strain evidence="1 2">OD32</strain>
    </source>
</reference>
<sequence length="700" mass="76200">MPLPTVNLDDRRFDDIMDEARRLIPQFCPEWTDHNASDPGMAILEVFAWMTDLLLYRVNQVPDKLLIAFLEMIGVQLAPPRAAGAPVTFYLSAPQDTPLSIAAGTEIATLRTEVNEAIVFSTERAGLIRPPTLRGLYTANTLAQVRLDTEGQGGEGHGDATRHDLAHLGLPGYRFPIFQPQPRPGDALFIQLEGDHSEHVVALTFGVELAGGAGVNPNHPPYVWEAWQGGVSRWATCEVEYDGTQAFNVSGELILRLPTMREGTFFDQHGYWLRCRLTNEQMHAGYKVSPDLETLQLDARGITVPARHATIVQNELLGQSNGTPGQRFRLLHGPVLYLDPERDVLEVVSAEGDVQRYTPVPDFSTSVPEDRHFTLDATTGEVAFGPSILQADGSVYRFGAVPPQGATIRMRRYQYGGGSGGNVPARALSVLKSSVPYVARVTNHAPAAGGRNGQLLEDAVQRVPYLLRLRNRAVTADDYEGLAAQVSGVARARCVTPNMAVPGQTYPGQIRALQVPAGQVTLALLPQVSFDDLIALDDVSADPLAPLTGRIAPERLTLSAELRGAVQEELDLRRPVGTTLDLRAPQYVWVSVTATLRAGAGASRPMREDVRRRAMQALYGYLNPFTGGPDGKGWPFGRTLSISELYGLLRAVPGVEVAEDVQVVLTEPGQPETRETITGSLPLPPQALIVSDVHHVRVDH</sequence>
<proteinExistence type="predicted"/>
<evidence type="ECO:0000313" key="1">
    <source>
        <dbReference type="EMBL" id="PTA67168.1"/>
    </source>
</evidence>
<comment type="caution">
    <text evidence="1">The sequence shown here is derived from an EMBL/GenBank/DDBJ whole genome shotgun (WGS) entry which is preliminary data.</text>
</comment>
<protein>
    <submittedName>
        <fullName evidence="1">Putative baseplate assembly protein</fullName>
    </submittedName>
</protein>
<dbReference type="RefSeq" id="WP_107138726.1">
    <property type="nucleotide sequence ID" value="NZ_PYSV01000014.1"/>
</dbReference>
<dbReference type="OrthoDB" id="9027184at2"/>
<dbReference type="Proteomes" id="UP000240317">
    <property type="component" value="Unassembled WGS sequence"/>
</dbReference>
<name>A0A2T3W5K6_9DEIO</name>